<dbReference type="Proteomes" id="UP000032141">
    <property type="component" value="Chromosome C2"/>
</dbReference>
<dbReference type="InterPro" id="IPR002156">
    <property type="entry name" value="RNaseH_domain"/>
</dbReference>
<dbReference type="EnsemblPlants" id="Bo2g043380.1">
    <property type="protein sequence ID" value="Bo2g043380.1"/>
    <property type="gene ID" value="Bo2g043380"/>
</dbReference>
<reference evidence="2" key="2">
    <citation type="submission" date="2015-03" db="UniProtKB">
        <authorList>
            <consortium name="EnsemblPlants"/>
        </authorList>
    </citation>
    <scope>IDENTIFICATION</scope>
</reference>
<dbReference type="PANTHER" id="PTHR34146">
    <property type="entry name" value="POLYNUCLEOTIDYL TRANSFERASE, RIBONUCLEASE H-LIKE SUPERFAMILY PROTEIN-RELATED"/>
    <property type="match status" value="1"/>
</dbReference>
<evidence type="ECO:0000313" key="2">
    <source>
        <dbReference type="EnsemblPlants" id="Bo2g043380.1"/>
    </source>
</evidence>
<dbReference type="SUPFAM" id="SSF53098">
    <property type="entry name" value="Ribonuclease H-like"/>
    <property type="match status" value="1"/>
</dbReference>
<dbReference type="AlphaFoldDB" id="A0A0D3AMC5"/>
<dbReference type="Gramene" id="Bo2g043380.1">
    <property type="protein sequence ID" value="Bo2g043380.1"/>
    <property type="gene ID" value="Bo2g043380"/>
</dbReference>
<sequence length="163" mass="18649">MQFGKEKDGDQLRAIVSRPKPTIQTELPQEASYYCLVDESWKSSRDLIGIGWSLYSKEGNRLLQGSSSLKTVNTVGEAEAAALLSAVQQLRRLNYKQVAFMADCKNMIEELNQLRTEQTLKMNRIKECAYTFHYVSRESPSHVDALAKQARVTHKNYVITWIF</sequence>
<feature type="domain" description="RNase H type-1" evidence="1">
    <location>
        <begin position="38"/>
        <end position="150"/>
    </location>
</feature>
<evidence type="ECO:0000259" key="1">
    <source>
        <dbReference type="Pfam" id="PF13456"/>
    </source>
</evidence>
<proteinExistence type="predicted"/>
<dbReference type="GO" id="GO:0003676">
    <property type="term" value="F:nucleic acid binding"/>
    <property type="evidence" value="ECO:0007669"/>
    <property type="project" value="InterPro"/>
</dbReference>
<dbReference type="GO" id="GO:0004523">
    <property type="term" value="F:RNA-DNA hybrid ribonuclease activity"/>
    <property type="evidence" value="ECO:0007669"/>
    <property type="project" value="InterPro"/>
</dbReference>
<reference evidence="2 3" key="1">
    <citation type="journal article" date="2014" name="Genome Biol.">
        <title>Transcriptome and methylome profiling reveals relics of genome dominance in the mesopolyploid Brassica oleracea.</title>
        <authorList>
            <person name="Parkin I.A."/>
            <person name="Koh C."/>
            <person name="Tang H."/>
            <person name="Robinson S.J."/>
            <person name="Kagale S."/>
            <person name="Clarke W.E."/>
            <person name="Town C.D."/>
            <person name="Nixon J."/>
            <person name="Krishnakumar V."/>
            <person name="Bidwell S.L."/>
            <person name="Denoeud F."/>
            <person name="Belcram H."/>
            <person name="Links M.G."/>
            <person name="Just J."/>
            <person name="Clarke C."/>
            <person name="Bender T."/>
            <person name="Huebert T."/>
            <person name="Mason A.S."/>
            <person name="Pires J.C."/>
            <person name="Barker G."/>
            <person name="Moore J."/>
            <person name="Walley P.G."/>
            <person name="Manoli S."/>
            <person name="Batley J."/>
            <person name="Edwards D."/>
            <person name="Nelson M.N."/>
            <person name="Wang X."/>
            <person name="Paterson A.H."/>
            <person name="King G."/>
            <person name="Bancroft I."/>
            <person name="Chalhoub B."/>
            <person name="Sharpe A.G."/>
        </authorList>
    </citation>
    <scope>NUCLEOTIDE SEQUENCE</scope>
    <source>
        <strain evidence="2 3">cv. TO1000</strain>
    </source>
</reference>
<dbReference type="InterPro" id="IPR012337">
    <property type="entry name" value="RNaseH-like_sf"/>
</dbReference>
<dbReference type="Gene3D" id="3.30.420.10">
    <property type="entry name" value="Ribonuclease H-like superfamily/Ribonuclease H"/>
    <property type="match status" value="1"/>
</dbReference>
<dbReference type="PANTHER" id="PTHR34146:SF3">
    <property type="entry name" value="POLYNUCLEOTIDYL TRANSFERASE, RIBONUCLEASE H-LIKE SUPERFAMILY PROTEIN"/>
    <property type="match status" value="1"/>
</dbReference>
<dbReference type="OMA" id="RGRWINS"/>
<keyword evidence="3" id="KW-1185">Reference proteome</keyword>
<dbReference type="InterPro" id="IPR036397">
    <property type="entry name" value="RNaseH_sf"/>
</dbReference>
<dbReference type="Pfam" id="PF13456">
    <property type="entry name" value="RVT_3"/>
    <property type="match status" value="1"/>
</dbReference>
<protein>
    <recommendedName>
        <fullName evidence="1">RNase H type-1 domain-containing protein</fullName>
    </recommendedName>
</protein>
<organism evidence="2 3">
    <name type="scientific">Brassica oleracea var. oleracea</name>
    <dbReference type="NCBI Taxonomy" id="109376"/>
    <lineage>
        <taxon>Eukaryota</taxon>
        <taxon>Viridiplantae</taxon>
        <taxon>Streptophyta</taxon>
        <taxon>Embryophyta</taxon>
        <taxon>Tracheophyta</taxon>
        <taxon>Spermatophyta</taxon>
        <taxon>Magnoliopsida</taxon>
        <taxon>eudicotyledons</taxon>
        <taxon>Gunneridae</taxon>
        <taxon>Pentapetalae</taxon>
        <taxon>rosids</taxon>
        <taxon>malvids</taxon>
        <taxon>Brassicales</taxon>
        <taxon>Brassicaceae</taxon>
        <taxon>Brassiceae</taxon>
        <taxon>Brassica</taxon>
    </lineage>
</organism>
<dbReference type="HOGENOM" id="CLU_114278_0_0_1"/>
<name>A0A0D3AMC5_BRAOL</name>
<evidence type="ECO:0000313" key="3">
    <source>
        <dbReference type="Proteomes" id="UP000032141"/>
    </source>
</evidence>
<accession>A0A0D3AMC5</accession>